<dbReference type="Proteomes" id="UP000559256">
    <property type="component" value="Unassembled WGS sequence"/>
</dbReference>
<dbReference type="OrthoDB" id="10266508at2759"/>
<sequence>MTREDHYFTPPSSPGLPNSSNRSNNPGAMDYKTFLEHVDCVVSIYSKVPLTAQTITKYEGPTDQLMESVLKGLEIMAQRRNFTEVQAKDINSHVGPSSGDTHSQMSVTKRCVFSGMVCVLEEHDKHAQYPELLALLAPSGSSVPDDTKPNISEGNNSITLEKFNYNSDVESPFIREVTHICKAVTDEDLSQKFMVPIQEPAMMEVNRPSQSASGVTEASHQEESSDLAAQDRGSSAVEELRLLKQQLKEVTLVCKAVTDGNLTQKIIVSVEGMAMMSLKDVVNTMVDKFSRLGSQVLILDVKGTSYELTGIINKMAANISKQVRSIAAIAKAIALGDLSKQIEVDAQGEFLNLKNTVNGMVTWLRVLAAEVTRVMMEVSSEGKLGGQANVPDVKGVWWELVQNVNQTCCSLMDQVHSVAIVTTCVTRGNFTQKFEIEAKGEMATIKTTVNNMVDQLRAFTSEMRGNINLILDHQAYAILKELGAICSKTTA</sequence>
<feature type="domain" description="HAMP" evidence="4">
    <location>
        <begin position="317"/>
        <end position="369"/>
    </location>
</feature>
<keyword evidence="6" id="KW-1185">Reference proteome</keyword>
<feature type="compositionally biased region" description="Polar residues" evidence="3">
    <location>
        <begin position="207"/>
        <end position="218"/>
    </location>
</feature>
<keyword evidence="2" id="KW-0902">Two-component regulatory system</keyword>
<dbReference type="SMART" id="SM00304">
    <property type="entry name" value="HAMP"/>
    <property type="match status" value="3"/>
</dbReference>
<name>A0A8H5LS46_9AGAR</name>
<proteinExistence type="predicted"/>
<dbReference type="GO" id="GO:0016020">
    <property type="term" value="C:membrane"/>
    <property type="evidence" value="ECO:0007669"/>
    <property type="project" value="InterPro"/>
</dbReference>
<feature type="domain" description="HAMP" evidence="4">
    <location>
        <begin position="425"/>
        <end position="461"/>
    </location>
</feature>
<dbReference type="PANTHER" id="PTHR45339">
    <property type="entry name" value="HYBRID SIGNAL TRANSDUCTION HISTIDINE KINASE J"/>
    <property type="match status" value="1"/>
</dbReference>
<dbReference type="AlphaFoldDB" id="A0A8H5LS46"/>
<evidence type="ECO:0000313" key="6">
    <source>
        <dbReference type="Proteomes" id="UP000559256"/>
    </source>
</evidence>
<feature type="region of interest" description="Disordered" evidence="3">
    <location>
        <begin position="206"/>
        <end position="231"/>
    </location>
</feature>
<comment type="caution">
    <text evidence="5">The sequence shown here is derived from an EMBL/GenBank/DDBJ whole genome shotgun (WGS) entry which is preliminary data.</text>
</comment>
<dbReference type="SUPFAM" id="SSF58104">
    <property type="entry name" value="Methyl-accepting chemotaxis protein (MCP) signaling domain"/>
    <property type="match status" value="1"/>
</dbReference>
<dbReference type="EMBL" id="JAACJM010000017">
    <property type="protein sequence ID" value="KAF5368030.1"/>
    <property type="molecule type" value="Genomic_DNA"/>
</dbReference>
<accession>A0A8H5LS46</accession>
<dbReference type="Pfam" id="PF18947">
    <property type="entry name" value="HAMP_2"/>
    <property type="match status" value="2"/>
</dbReference>
<evidence type="ECO:0000256" key="2">
    <source>
        <dbReference type="ARBA" id="ARBA00023012"/>
    </source>
</evidence>
<dbReference type="PROSITE" id="PS50885">
    <property type="entry name" value="HAMP"/>
    <property type="match status" value="2"/>
</dbReference>
<gene>
    <name evidence="5" type="ORF">D9758_004333</name>
</gene>
<dbReference type="CDD" id="cd06225">
    <property type="entry name" value="HAMP"/>
    <property type="match status" value="1"/>
</dbReference>
<feature type="region of interest" description="Disordered" evidence="3">
    <location>
        <begin position="1"/>
        <end position="27"/>
    </location>
</feature>
<dbReference type="Gene3D" id="1.20.120.1530">
    <property type="match status" value="1"/>
</dbReference>
<organism evidence="5 6">
    <name type="scientific">Tetrapyrgos nigripes</name>
    <dbReference type="NCBI Taxonomy" id="182062"/>
    <lineage>
        <taxon>Eukaryota</taxon>
        <taxon>Fungi</taxon>
        <taxon>Dikarya</taxon>
        <taxon>Basidiomycota</taxon>
        <taxon>Agaricomycotina</taxon>
        <taxon>Agaricomycetes</taxon>
        <taxon>Agaricomycetidae</taxon>
        <taxon>Agaricales</taxon>
        <taxon>Marasmiineae</taxon>
        <taxon>Marasmiaceae</taxon>
        <taxon>Tetrapyrgos</taxon>
    </lineage>
</organism>
<feature type="compositionally biased region" description="Low complexity" evidence="3">
    <location>
        <begin position="15"/>
        <end position="26"/>
    </location>
</feature>
<evidence type="ECO:0000256" key="1">
    <source>
        <dbReference type="ARBA" id="ARBA00022553"/>
    </source>
</evidence>
<keyword evidence="1" id="KW-0597">Phosphoprotein</keyword>
<dbReference type="InterPro" id="IPR003660">
    <property type="entry name" value="HAMP_dom"/>
</dbReference>
<evidence type="ECO:0000256" key="3">
    <source>
        <dbReference type="SAM" id="MobiDB-lite"/>
    </source>
</evidence>
<dbReference type="PANTHER" id="PTHR45339:SF1">
    <property type="entry name" value="HYBRID SIGNAL TRANSDUCTION HISTIDINE KINASE J"/>
    <property type="match status" value="1"/>
</dbReference>
<reference evidence="5 6" key="1">
    <citation type="journal article" date="2020" name="ISME J.">
        <title>Uncovering the hidden diversity of litter-decomposition mechanisms in mushroom-forming fungi.</title>
        <authorList>
            <person name="Floudas D."/>
            <person name="Bentzer J."/>
            <person name="Ahren D."/>
            <person name="Johansson T."/>
            <person name="Persson P."/>
            <person name="Tunlid A."/>
        </authorList>
    </citation>
    <scope>NUCLEOTIDE SEQUENCE [LARGE SCALE GENOMIC DNA]</scope>
    <source>
        <strain evidence="5 6">CBS 291.85</strain>
    </source>
</reference>
<protein>
    <recommendedName>
        <fullName evidence="4">HAMP domain-containing protein</fullName>
    </recommendedName>
</protein>
<evidence type="ECO:0000259" key="4">
    <source>
        <dbReference type="PROSITE" id="PS50885"/>
    </source>
</evidence>
<dbReference type="GO" id="GO:0000160">
    <property type="term" value="P:phosphorelay signal transduction system"/>
    <property type="evidence" value="ECO:0007669"/>
    <property type="project" value="UniProtKB-KW"/>
</dbReference>
<evidence type="ECO:0000313" key="5">
    <source>
        <dbReference type="EMBL" id="KAF5368030.1"/>
    </source>
</evidence>